<reference evidence="12" key="1">
    <citation type="submission" date="2020-06" db="EMBL/GenBank/DDBJ databases">
        <authorList>
            <person name="Li T."/>
            <person name="Hu X."/>
            <person name="Zhang T."/>
            <person name="Song X."/>
            <person name="Zhang H."/>
            <person name="Dai N."/>
            <person name="Sheng W."/>
            <person name="Hou X."/>
            <person name="Wei L."/>
        </authorList>
    </citation>
    <scope>NUCLEOTIDE SEQUENCE</scope>
    <source>
        <strain evidence="12">G02</strain>
        <tissue evidence="12">Leaf</tissue>
    </source>
</reference>
<gene>
    <name evidence="12" type="ORF">Sradi_4568000</name>
</gene>
<dbReference type="InterPro" id="IPR032675">
    <property type="entry name" value="LRR_dom_sf"/>
</dbReference>
<accession>A0AAW2NCA1</accession>
<keyword evidence="8 10" id="KW-0472">Membrane</keyword>
<dbReference type="GO" id="GO:0005886">
    <property type="term" value="C:plasma membrane"/>
    <property type="evidence" value="ECO:0007669"/>
    <property type="project" value="UniProtKB-SubCell"/>
</dbReference>
<feature type="domain" description="Leucine-rich repeat-containing N-terminal plant-type" evidence="11">
    <location>
        <begin position="44"/>
        <end position="85"/>
    </location>
</feature>
<comment type="similarity">
    <text evidence="2">Belongs to the RLP family.</text>
</comment>
<keyword evidence="5" id="KW-0732">Signal</keyword>
<evidence type="ECO:0000256" key="7">
    <source>
        <dbReference type="ARBA" id="ARBA00022989"/>
    </source>
</evidence>
<dbReference type="PROSITE" id="PS51450">
    <property type="entry name" value="LRR"/>
    <property type="match status" value="3"/>
</dbReference>
<evidence type="ECO:0000256" key="8">
    <source>
        <dbReference type="ARBA" id="ARBA00023136"/>
    </source>
</evidence>
<dbReference type="InterPro" id="IPR013210">
    <property type="entry name" value="LRR_N_plant-typ"/>
</dbReference>
<dbReference type="Pfam" id="PF12799">
    <property type="entry name" value="LRR_4"/>
    <property type="match status" value="1"/>
</dbReference>
<dbReference type="PANTHER" id="PTHR48062:SF21">
    <property type="entry name" value="RECEPTOR-LIKE PROTEIN 12"/>
    <property type="match status" value="1"/>
</dbReference>
<reference evidence="12" key="2">
    <citation type="journal article" date="2024" name="Plant">
        <title>Genomic evolution and insights into agronomic trait innovations of Sesamum species.</title>
        <authorList>
            <person name="Miao H."/>
            <person name="Wang L."/>
            <person name="Qu L."/>
            <person name="Liu H."/>
            <person name="Sun Y."/>
            <person name="Le M."/>
            <person name="Wang Q."/>
            <person name="Wei S."/>
            <person name="Zheng Y."/>
            <person name="Lin W."/>
            <person name="Duan Y."/>
            <person name="Cao H."/>
            <person name="Xiong S."/>
            <person name="Wang X."/>
            <person name="Wei L."/>
            <person name="Li C."/>
            <person name="Ma Q."/>
            <person name="Ju M."/>
            <person name="Zhao R."/>
            <person name="Li G."/>
            <person name="Mu C."/>
            <person name="Tian Q."/>
            <person name="Mei H."/>
            <person name="Zhang T."/>
            <person name="Gao T."/>
            <person name="Zhang H."/>
        </authorList>
    </citation>
    <scope>NUCLEOTIDE SEQUENCE</scope>
    <source>
        <strain evidence="12">G02</strain>
    </source>
</reference>
<evidence type="ECO:0000313" key="12">
    <source>
        <dbReference type="EMBL" id="KAL0340512.1"/>
    </source>
</evidence>
<dbReference type="SMART" id="SM00369">
    <property type="entry name" value="LRR_TYP"/>
    <property type="match status" value="9"/>
</dbReference>
<dbReference type="SUPFAM" id="SSF52058">
    <property type="entry name" value="L domain-like"/>
    <property type="match status" value="1"/>
</dbReference>
<keyword evidence="3" id="KW-0433">Leucine-rich repeat</keyword>
<dbReference type="InterPro" id="IPR025875">
    <property type="entry name" value="Leu-rich_rpt_4"/>
</dbReference>
<evidence type="ECO:0000256" key="2">
    <source>
        <dbReference type="ARBA" id="ARBA00009592"/>
    </source>
</evidence>
<comment type="subcellular location">
    <subcellularLocation>
        <location evidence="1">Cell membrane</location>
        <topology evidence="1">Single-pass type I membrane protein</topology>
    </subcellularLocation>
</comment>
<dbReference type="GO" id="GO:0051707">
    <property type="term" value="P:response to other organism"/>
    <property type="evidence" value="ECO:0007669"/>
    <property type="project" value="UniProtKB-ARBA"/>
</dbReference>
<proteinExistence type="inferred from homology"/>
<evidence type="ECO:0000256" key="6">
    <source>
        <dbReference type="ARBA" id="ARBA00022737"/>
    </source>
</evidence>
<evidence type="ECO:0000259" key="11">
    <source>
        <dbReference type="Pfam" id="PF08263"/>
    </source>
</evidence>
<dbReference type="AlphaFoldDB" id="A0AAW2NCA1"/>
<feature type="transmembrane region" description="Helical" evidence="10">
    <location>
        <begin position="861"/>
        <end position="884"/>
    </location>
</feature>
<evidence type="ECO:0000256" key="5">
    <source>
        <dbReference type="ARBA" id="ARBA00022729"/>
    </source>
</evidence>
<comment type="caution">
    <text evidence="12">The sequence shown here is derived from an EMBL/GenBank/DDBJ whole genome shotgun (WGS) entry which is preliminary data.</text>
</comment>
<dbReference type="FunFam" id="3.80.10.10:FF:000041">
    <property type="entry name" value="LRR receptor-like serine/threonine-protein kinase ERECTA"/>
    <property type="match status" value="4"/>
</dbReference>
<dbReference type="Pfam" id="PF08263">
    <property type="entry name" value="LRRNT_2"/>
    <property type="match status" value="1"/>
</dbReference>
<dbReference type="PANTHER" id="PTHR48062">
    <property type="entry name" value="RECEPTOR-LIKE PROTEIN 14"/>
    <property type="match status" value="1"/>
</dbReference>
<dbReference type="SUPFAM" id="SSF52047">
    <property type="entry name" value="RNI-like"/>
    <property type="match status" value="1"/>
</dbReference>
<evidence type="ECO:0000256" key="4">
    <source>
        <dbReference type="ARBA" id="ARBA00022692"/>
    </source>
</evidence>
<keyword evidence="7 10" id="KW-1133">Transmembrane helix</keyword>
<dbReference type="Gene3D" id="3.80.10.10">
    <property type="entry name" value="Ribonuclease Inhibitor"/>
    <property type="match status" value="5"/>
</dbReference>
<dbReference type="Pfam" id="PF13855">
    <property type="entry name" value="LRR_8"/>
    <property type="match status" value="2"/>
</dbReference>
<protein>
    <submittedName>
        <fullName evidence="12">Receptor-like protein 1</fullName>
    </submittedName>
</protein>
<evidence type="ECO:0000256" key="1">
    <source>
        <dbReference type="ARBA" id="ARBA00004251"/>
    </source>
</evidence>
<dbReference type="InterPro" id="IPR001611">
    <property type="entry name" value="Leu-rich_rpt"/>
</dbReference>
<sequence>MNTLLQYNSSTYLKILRHGYPLSRGLLGAVWLFDHSGSLGCVEEERIGLLKLKAAFNPPNLTASAFSSWGGDNTDCCKWENVRCDYTTKRVVQLSLKDTKYDTGTILATKIMEWWYLDFSLFLPFQELQNLSLAQNFLKGFHGVLRSSKLQYLDLSGNGLTEIPPLGAVQSLKSLNLEFNSLNNLSNFQELTKLSALETLNMAYTRISGISPSLWTITSLKAISFRGNHMKGSLSDKGLCKLRNLQELDLSNNAFEGILPLCLSNLTSLRVLELSWNLFTGSIPSNLFSNLQSLEYVSLSYNHFEGSVSFSSFGNNSRLQVFELDSHNKELNVDTESPHWKPLFQLKVFRLSNCILNKPNGEVPSFLWNQHDLRVVNLSHNGMTGEAPTWLIKNNSKLEFLSLRNNRLTGEFSLHPDSRNLDMFWLDLSVNQIQGEVPYFLGSVLPNMLFLNMSRNALRGTIPVSLGDLRKLYSLDLSNNFFSGEVPERLFMGCVSLRFLKLSRNNLQGRLLPGKSNLTELWSLYLDNNHFFGELSHGLHNSRYLQWLDISNNNISGKFPDWISDFEYLSTLVLSSNSLEGAMPLSFCNVTRLRFLDLSLNNLTGIFPPCANLSLLTYLHLQGNAFMGPLPYISSRTSGLVTMDIRDNKFSGEIPHWISSYSNLRVLLFKGNSLEGSIPQELCQLKNLSILDLSSNNFSGLIPSCFHRIPFGGKRPFDDTFYVRELGWTTYRSFRTYSFECEVQINQYVQADFYTSDVQEEIEFISKSRLESYKGNILYYISGIDLSMNRLTGPIPTELGTLSRKIPDRKAQFATFEDSSYVGNPLLRGPPLEKGRTRAVELPSAQPTMDFEENDPFKESFWWSFTGSYIGAFIGVVSFLYFYFYSLPR</sequence>
<dbReference type="GO" id="GO:0006952">
    <property type="term" value="P:defense response"/>
    <property type="evidence" value="ECO:0007669"/>
    <property type="project" value="UniProtKB-ARBA"/>
</dbReference>
<keyword evidence="6" id="KW-0677">Repeat</keyword>
<dbReference type="SMART" id="SM00364">
    <property type="entry name" value="LRR_BAC"/>
    <property type="match status" value="3"/>
</dbReference>
<keyword evidence="4 10" id="KW-0812">Transmembrane</keyword>
<dbReference type="Pfam" id="PF00560">
    <property type="entry name" value="LRR_1"/>
    <property type="match status" value="3"/>
</dbReference>
<dbReference type="InterPro" id="IPR003591">
    <property type="entry name" value="Leu-rich_rpt_typical-subtyp"/>
</dbReference>
<dbReference type="EMBL" id="JACGWJ010000020">
    <property type="protein sequence ID" value="KAL0340512.1"/>
    <property type="molecule type" value="Genomic_DNA"/>
</dbReference>
<keyword evidence="9" id="KW-0325">Glycoprotein</keyword>
<evidence type="ECO:0000256" key="9">
    <source>
        <dbReference type="ARBA" id="ARBA00023180"/>
    </source>
</evidence>
<name>A0AAW2NCA1_SESRA</name>
<organism evidence="12">
    <name type="scientific">Sesamum radiatum</name>
    <name type="common">Black benniseed</name>
    <dbReference type="NCBI Taxonomy" id="300843"/>
    <lineage>
        <taxon>Eukaryota</taxon>
        <taxon>Viridiplantae</taxon>
        <taxon>Streptophyta</taxon>
        <taxon>Embryophyta</taxon>
        <taxon>Tracheophyta</taxon>
        <taxon>Spermatophyta</taxon>
        <taxon>Magnoliopsida</taxon>
        <taxon>eudicotyledons</taxon>
        <taxon>Gunneridae</taxon>
        <taxon>Pentapetalae</taxon>
        <taxon>asterids</taxon>
        <taxon>lamiids</taxon>
        <taxon>Lamiales</taxon>
        <taxon>Pedaliaceae</taxon>
        <taxon>Sesamum</taxon>
    </lineage>
</organism>
<keyword evidence="12" id="KW-0675">Receptor</keyword>
<evidence type="ECO:0000256" key="10">
    <source>
        <dbReference type="SAM" id="Phobius"/>
    </source>
</evidence>
<evidence type="ECO:0000256" key="3">
    <source>
        <dbReference type="ARBA" id="ARBA00022614"/>
    </source>
</evidence>
<dbReference type="InterPro" id="IPR051502">
    <property type="entry name" value="RLP_Defense_Trigger"/>
</dbReference>